<feature type="domain" description="Lantibiotic dehydratase N-terminal" evidence="1">
    <location>
        <begin position="30"/>
        <end position="657"/>
    </location>
</feature>
<reference evidence="3 4" key="1">
    <citation type="journal article" date="2006" name="Proc. Natl. Acad. Sci. U.S.A.">
        <title>Molecular genetic anatomy of inter- and intraserotype variation in the human bacterial pathogen group A Streptococcus.</title>
        <authorList>
            <person name="Beres S.B."/>
            <person name="Richter E.W."/>
            <person name="Nagiec M.J."/>
            <person name="Sumby P."/>
            <person name="Porcella S.F."/>
            <person name="DeLeo F.R."/>
            <person name="Musser J.M."/>
        </authorList>
    </citation>
    <scope>NUCLEOTIDE SEQUENCE [LARGE SCALE GENOMIC DNA]</scope>
    <source>
        <strain evidence="3 4">MGAS9429</strain>
    </source>
</reference>
<dbReference type="Pfam" id="PF14028">
    <property type="entry name" value="Lant_dehydr_C"/>
    <property type="match status" value="1"/>
</dbReference>
<organism evidence="3 4">
    <name type="scientific">Streptococcus pyogenes serotype M12 (strain MGAS9429)</name>
    <dbReference type="NCBI Taxonomy" id="370551"/>
    <lineage>
        <taxon>Bacteria</taxon>
        <taxon>Bacillati</taxon>
        <taxon>Bacillota</taxon>
        <taxon>Bacilli</taxon>
        <taxon>Lactobacillales</taxon>
        <taxon>Streptococcaceae</taxon>
        <taxon>Streptococcus</taxon>
    </lineage>
</organism>
<dbReference type="KEGG" id="spk:MGAS9429_Spy0926"/>
<dbReference type="RefSeq" id="WP_011527630.1">
    <property type="nucleotide sequence ID" value="NC_008021.1"/>
</dbReference>
<evidence type="ECO:0000313" key="3">
    <source>
        <dbReference type="EMBL" id="ABF32113.1"/>
    </source>
</evidence>
<dbReference type="Pfam" id="PF04738">
    <property type="entry name" value="Lant_dehydr_N"/>
    <property type="match status" value="1"/>
</dbReference>
<sequence>MYKVFPTGMIRIPLQKQEFYNKDYEDLINDKVFMEQLLVASPSLYDSVIDFDKCNEKKKQNVKVSLNSYSKRAAFRTTPFGIFTAINTVDLTKGTTSNVQKVSFIKKAVPDYSWIYSLVKSYEISNLEKLSLKINTAAFTQGDRYVLPFTVNESEEDRNISFSKPIKLLVEKCKTRYIKYEELIDVFKNNYPDIVSDMLESYIHDLVTNDFLISDLRPPICNINSLDYLLSKLEEGTLCTDLTTLKKMIEDYNDLNIGEGRDLLLQIFDKMESIYKYDNGGNYLKVDSLAEYEGGFNILSETARESIERLAEMFVKLNTNVKRRGGRKNSLEEYQLKFIGKYGENCSIPFVKVINKDAGIGFPEYYKGGEGEAIELSDPIMQMFEKKYEEALLNGGHIEFYSKDLDDFQTDQSNSLDSFELNFNIKIINNDVKLYLGANIGSGQAGRSFGRFYGLSETVRETIKNLNHQNNTNVELSFVPKQIRLANVIQNYSDESYNTSFFTTSWDSENELRLEDIYIRYSDGKFHFTTIDGKNELKFTMNNMLNSDSQSRVLRLLVDLSEFEYGLSHWSLFPWDILAQERVYIPEILFEDITITTAQWNLSAIREEIIHQKIFTGKKDIFNKFRKTYKIPKDIILKYADNELRLDLSIDSDLEILFKNINKYRFVSLRGIEQGESIFKDNLGNYNTEIVVPILKESNGINNTNDNVQFKNEVKKIYLPFCDWLFFKFYGPKERQEELLNNWKKFWLNLPSELFSQSNMFYMRYNDTNDHIRIRINCDSIENNFSLYLSVVQDLLPQLIESCIISDIEVSSYKPEVNRYGGPHLISYAEEIFCKESILFLNNTIEFSDDERLVCATYLVLYYLNHFFKDKETRRSFLFENYTGKYKKDFKNLPIDLPIEYMKILNGVTSALDRYDFFQEMDRYLMSYMKEYNRFGGTNDIYNTKFNLVGSFLHLSMNRLNGIDREFEEKVYCFAYYTLNAQQYIEWE</sequence>
<gene>
    <name evidence="3" type="ordered locus">MGAS9429_Spy0926</name>
</gene>
<accession>Q1JLV6</accession>
<protein>
    <submittedName>
        <fullName evidence="3">Serine/threonine dehydratase</fullName>
    </submittedName>
</protein>
<dbReference type="NCBIfam" id="TIGR03891">
    <property type="entry name" value="thiopep_ocin"/>
    <property type="match status" value="1"/>
</dbReference>
<feature type="domain" description="Thiopeptide-type bacteriocin biosynthesis" evidence="2">
    <location>
        <begin position="724"/>
        <end position="976"/>
    </location>
</feature>
<dbReference type="InterPro" id="IPR006827">
    <property type="entry name" value="Lant_deHydtase_N"/>
</dbReference>
<dbReference type="EMBL" id="CP000259">
    <property type="protein sequence ID" value="ABF32113.1"/>
    <property type="molecule type" value="Genomic_DNA"/>
</dbReference>
<dbReference type="InterPro" id="IPR023809">
    <property type="entry name" value="Thiopep_bacteriocin_synth_dom"/>
</dbReference>
<dbReference type="AlphaFoldDB" id="Q1JLV6"/>
<evidence type="ECO:0000259" key="1">
    <source>
        <dbReference type="Pfam" id="PF04738"/>
    </source>
</evidence>
<proteinExistence type="predicted"/>
<dbReference type="HOGENOM" id="CLU_010573_0_0_9"/>
<evidence type="ECO:0000313" key="4">
    <source>
        <dbReference type="Proteomes" id="UP000002433"/>
    </source>
</evidence>
<name>Q1JLV6_STRPC</name>
<evidence type="ECO:0000259" key="2">
    <source>
        <dbReference type="Pfam" id="PF14028"/>
    </source>
</evidence>
<dbReference type="Proteomes" id="UP000002433">
    <property type="component" value="Chromosome"/>
</dbReference>